<keyword evidence="4" id="KW-0862">Zinc</keyword>
<feature type="region of interest" description="Disordered" evidence="7">
    <location>
        <begin position="788"/>
        <end position="938"/>
    </location>
</feature>
<dbReference type="SMART" id="SM00451">
    <property type="entry name" value="ZnF_U1"/>
    <property type="match status" value="2"/>
</dbReference>
<dbReference type="PROSITE" id="PS50171">
    <property type="entry name" value="ZF_MATRIN"/>
    <property type="match status" value="1"/>
</dbReference>
<evidence type="ECO:0000256" key="2">
    <source>
        <dbReference type="ARBA" id="ARBA00022723"/>
    </source>
</evidence>
<dbReference type="InterPro" id="IPR000690">
    <property type="entry name" value="Matrin/U1-C_Znf_C2H2"/>
</dbReference>
<feature type="compositionally biased region" description="Gly residues" evidence="7">
    <location>
        <begin position="137"/>
        <end position="147"/>
    </location>
</feature>
<dbReference type="PANTHER" id="PTHR15592">
    <property type="entry name" value="MATRIN 3/NUCLEAR PROTEIN 220-RELATED"/>
    <property type="match status" value="1"/>
</dbReference>
<evidence type="ECO:0000313" key="11">
    <source>
        <dbReference type="Proteomes" id="UP001591681"/>
    </source>
</evidence>
<reference evidence="10 11" key="1">
    <citation type="submission" date="2024-09" db="EMBL/GenBank/DDBJ databases">
        <title>A chromosome-level genome assembly of Gray's grenadier anchovy, Coilia grayii.</title>
        <authorList>
            <person name="Fu Z."/>
        </authorList>
    </citation>
    <scope>NUCLEOTIDE SEQUENCE [LARGE SCALE GENOMIC DNA]</scope>
    <source>
        <strain evidence="10">G4</strain>
        <tissue evidence="10">Muscle</tissue>
    </source>
</reference>
<dbReference type="InterPro" id="IPR000504">
    <property type="entry name" value="RRM_dom"/>
</dbReference>
<evidence type="ECO:0000313" key="10">
    <source>
        <dbReference type="EMBL" id="KAL2086907.1"/>
    </source>
</evidence>
<dbReference type="InterPro" id="IPR034790">
    <property type="entry name" value="RBM20_RRM"/>
</dbReference>
<feature type="compositionally biased region" description="Gly residues" evidence="7">
    <location>
        <begin position="181"/>
        <end position="191"/>
    </location>
</feature>
<evidence type="ECO:0000256" key="7">
    <source>
        <dbReference type="SAM" id="MobiDB-lite"/>
    </source>
</evidence>
<dbReference type="InterPro" id="IPR012677">
    <property type="entry name" value="Nucleotide-bd_a/b_plait_sf"/>
</dbReference>
<proteinExistence type="predicted"/>
<evidence type="ECO:0000256" key="5">
    <source>
        <dbReference type="ARBA" id="ARBA00023242"/>
    </source>
</evidence>
<dbReference type="InterPro" id="IPR036236">
    <property type="entry name" value="Znf_C2H2_sf"/>
</dbReference>
<dbReference type="SMART" id="SM00360">
    <property type="entry name" value="RRM"/>
    <property type="match status" value="1"/>
</dbReference>
<dbReference type="GO" id="GO:0008270">
    <property type="term" value="F:zinc ion binding"/>
    <property type="evidence" value="ECO:0007669"/>
    <property type="project" value="UniProtKB-KW"/>
</dbReference>
<evidence type="ECO:0000256" key="6">
    <source>
        <dbReference type="PROSITE-ProRule" id="PRU00176"/>
    </source>
</evidence>
<evidence type="ECO:0000256" key="1">
    <source>
        <dbReference type="ARBA" id="ARBA00004123"/>
    </source>
</evidence>
<dbReference type="InterPro" id="IPR035979">
    <property type="entry name" value="RBD_domain_sf"/>
</dbReference>
<dbReference type="AlphaFoldDB" id="A0ABD1JIM8"/>
<feature type="compositionally biased region" description="Basic and acidic residues" evidence="7">
    <location>
        <begin position="540"/>
        <end position="595"/>
    </location>
</feature>
<dbReference type="CDD" id="cd12685">
    <property type="entry name" value="RRM_RBM20"/>
    <property type="match status" value="1"/>
</dbReference>
<evidence type="ECO:0000259" key="9">
    <source>
        <dbReference type="PROSITE" id="PS50171"/>
    </source>
</evidence>
<feature type="compositionally biased region" description="Basic and acidic residues" evidence="7">
    <location>
        <begin position="609"/>
        <end position="669"/>
    </location>
</feature>
<feature type="compositionally biased region" description="Basic and acidic residues" evidence="7">
    <location>
        <begin position="825"/>
        <end position="844"/>
    </location>
</feature>
<dbReference type="Proteomes" id="UP001591681">
    <property type="component" value="Unassembled WGS sequence"/>
</dbReference>
<protein>
    <recommendedName>
        <fullName evidence="12">RNA-binding protein 20</fullName>
    </recommendedName>
</protein>
<dbReference type="GO" id="GO:0003723">
    <property type="term" value="F:RNA binding"/>
    <property type="evidence" value="ECO:0007669"/>
    <property type="project" value="UniProtKB-UniRule"/>
</dbReference>
<keyword evidence="2" id="KW-0479">Metal-binding</keyword>
<keyword evidence="5" id="KW-0539">Nucleus</keyword>
<dbReference type="Pfam" id="PF12874">
    <property type="entry name" value="zf-met"/>
    <property type="match status" value="1"/>
</dbReference>
<feature type="compositionally biased region" description="Polar residues" evidence="7">
    <location>
        <begin position="499"/>
        <end position="515"/>
    </location>
</feature>
<dbReference type="SUPFAM" id="SSF57667">
    <property type="entry name" value="beta-beta-alpha zinc fingers"/>
    <property type="match status" value="1"/>
</dbReference>
<organism evidence="10 11">
    <name type="scientific">Coilia grayii</name>
    <name type="common">Gray's grenadier anchovy</name>
    <dbReference type="NCBI Taxonomy" id="363190"/>
    <lineage>
        <taxon>Eukaryota</taxon>
        <taxon>Metazoa</taxon>
        <taxon>Chordata</taxon>
        <taxon>Craniata</taxon>
        <taxon>Vertebrata</taxon>
        <taxon>Euteleostomi</taxon>
        <taxon>Actinopterygii</taxon>
        <taxon>Neopterygii</taxon>
        <taxon>Teleostei</taxon>
        <taxon>Clupei</taxon>
        <taxon>Clupeiformes</taxon>
        <taxon>Clupeoidei</taxon>
        <taxon>Engraulidae</taxon>
        <taxon>Coilinae</taxon>
        <taxon>Coilia</taxon>
    </lineage>
</organism>
<dbReference type="SMART" id="SM00355">
    <property type="entry name" value="ZnF_C2H2"/>
    <property type="match status" value="2"/>
</dbReference>
<feature type="compositionally biased region" description="Basic and acidic residues" evidence="7">
    <location>
        <begin position="877"/>
        <end position="925"/>
    </location>
</feature>
<dbReference type="GO" id="GO:0005634">
    <property type="term" value="C:nucleus"/>
    <property type="evidence" value="ECO:0007669"/>
    <property type="project" value="UniProtKB-SubCell"/>
</dbReference>
<feature type="region of interest" description="Disordered" evidence="7">
    <location>
        <begin position="469"/>
        <end position="747"/>
    </location>
</feature>
<feature type="compositionally biased region" description="Acidic residues" evidence="7">
    <location>
        <begin position="729"/>
        <end position="740"/>
    </location>
</feature>
<keyword evidence="6" id="KW-0694">RNA-binding</keyword>
<evidence type="ECO:0008006" key="12">
    <source>
        <dbReference type="Google" id="ProtNLM"/>
    </source>
</evidence>
<dbReference type="Gene3D" id="3.30.70.330">
    <property type="match status" value="1"/>
</dbReference>
<comment type="caution">
    <text evidence="10">The sequence shown here is derived from an EMBL/GenBank/DDBJ whole genome shotgun (WGS) entry which is preliminary data.</text>
</comment>
<feature type="region of interest" description="Disordered" evidence="7">
    <location>
        <begin position="131"/>
        <end position="198"/>
    </location>
</feature>
<feature type="region of interest" description="Disordered" evidence="7">
    <location>
        <begin position="81"/>
        <end position="105"/>
    </location>
</feature>
<dbReference type="InterPro" id="IPR013087">
    <property type="entry name" value="Znf_C2H2_type"/>
</dbReference>
<feature type="compositionally biased region" description="Basic and acidic residues" evidence="7">
    <location>
        <begin position="684"/>
        <end position="693"/>
    </location>
</feature>
<feature type="domain" description="RRM" evidence="8">
    <location>
        <begin position="373"/>
        <end position="448"/>
    </location>
</feature>
<dbReference type="InterPro" id="IPR003604">
    <property type="entry name" value="Matrin/U1-like-C_Znf_C2H2"/>
</dbReference>
<sequence length="1018" mass="112060">MSQPLFNPLRGSAAMVSGSQGGHAGGFPATPLAFPTPNSALGTLVGGGFPQKPPGGMRLNHNTPNPSQTPGLQEYGKKAPTFSSDADHQPQYGYLGGASAAPNKGNEVQYNTQAKNSQAGYQREYFAQDSQGQVPSFGGGGGGGNGTSGQTLESFQGSGQKEPWKHQGGFSHSGKLDVPPGGAGGGGGGGTTWVPGGQQFRPRVELYNPEEPTPDPKFSPAGGPGFSSGGVQGFVGYPQQLQGGEDVGRLIGSPTPLQPHQFNDFHAVTPTQLPHQCTICDKKVYNLKDWDQHVKGKLHLQNRSLYIDGSAAGATHYPATSEGCLNAALANTMAYSSTASQAAAMKSFPLSGVGFTSHQPGAKFPQRKPFPGRVVHICNLPEGSCTENDVINLGIPFGKVTNYILMRSTHQAFLEMAYVEAAQAMVQYYQLQPATINNQKLLIRMSKRYKELQLKKPGKDVESIIQDINSQRERDEMQEHDRYVPERPRSRSPIRGSLSPRSHSPSFTSCSSAHSPQGGPCRPEWSNGMGPRRPSWDWTPHPRRDDDRERDEELWRNGEDDRPNGRLPDRRKAYLKAGDRISPRTMDDRGGRDWYCRGSPQGPTFPSYRDMDNFYKKEHTYKSDKPPRLPYPRHEPKTKRREPSDYHRPRHSESEMSEEPPRSPEDRRQGSPGRGRSKKQTRRPPAEKVDKDANNNGQEDSSKERSVSPHSVGKNTDVTEADQDKESVVEDWESGEDTEGEFWYPKDMEELVTVDEVGEEEDSIIEPDILELQEEAVKEVTEVKPDAKTTVLAEGEACQKKENQDKSPSWENPEDTIVAISSSKESQEDKGMSEPHGSDLDHFPNQEFKAAFEETCPAPDRTSADAPKSAPDCLSNNHEETDGAKTTEANRDSDTERSGHVTTESEHKDTPTKEDGLCLRKDNSIHGHSPLQIDAEVPSQSREQDKVISEHTIPLGVEFIVPRAAYYCKLCGLFYSSEEVAKTTHCRSTVHYRNLQKYLSQLAEGSLFIGHMDPGGSE</sequence>
<feature type="domain" description="Matrin-type" evidence="9">
    <location>
        <begin position="966"/>
        <end position="997"/>
    </location>
</feature>
<evidence type="ECO:0000259" key="8">
    <source>
        <dbReference type="PROSITE" id="PS50102"/>
    </source>
</evidence>
<evidence type="ECO:0000256" key="3">
    <source>
        <dbReference type="ARBA" id="ARBA00022771"/>
    </source>
</evidence>
<dbReference type="PROSITE" id="PS50102">
    <property type="entry name" value="RRM"/>
    <property type="match status" value="1"/>
</dbReference>
<feature type="region of interest" description="Disordered" evidence="7">
    <location>
        <begin position="206"/>
        <end position="225"/>
    </location>
</feature>
<keyword evidence="3" id="KW-0863">Zinc-finger</keyword>
<feature type="compositionally biased region" description="Basic and acidic residues" evidence="7">
    <location>
        <begin position="470"/>
        <end position="489"/>
    </location>
</feature>
<accession>A0ABD1JIM8</accession>
<dbReference type="SUPFAM" id="SSF54928">
    <property type="entry name" value="RNA-binding domain, RBD"/>
    <property type="match status" value="1"/>
</dbReference>
<evidence type="ECO:0000256" key="4">
    <source>
        <dbReference type="ARBA" id="ARBA00022833"/>
    </source>
</evidence>
<gene>
    <name evidence="10" type="ORF">ACEWY4_017966</name>
</gene>
<name>A0ABD1JIM8_9TELE</name>
<keyword evidence="11" id="KW-1185">Reference proteome</keyword>
<dbReference type="PROSITE" id="PS00028">
    <property type="entry name" value="ZINC_FINGER_C2H2_1"/>
    <property type="match status" value="1"/>
</dbReference>
<comment type="subcellular location">
    <subcellularLocation>
        <location evidence="1">Nucleus</location>
    </subcellularLocation>
</comment>
<dbReference type="EMBL" id="JBHFQA010000015">
    <property type="protein sequence ID" value="KAL2086907.1"/>
    <property type="molecule type" value="Genomic_DNA"/>
</dbReference>